<dbReference type="GO" id="GO:0016787">
    <property type="term" value="F:hydrolase activity"/>
    <property type="evidence" value="ECO:0007669"/>
    <property type="project" value="UniProtKB-KW"/>
</dbReference>
<dbReference type="EMBL" id="BMNE01000011">
    <property type="protein sequence ID" value="GGN97916.1"/>
    <property type="molecule type" value="Genomic_DNA"/>
</dbReference>
<dbReference type="Pfam" id="PF13472">
    <property type="entry name" value="Lipase_GDSL_2"/>
    <property type="match status" value="1"/>
</dbReference>
<sequence>MQPAPAQAREYSCGGEHFVASWAASPTDSVTPLDASGGPVPMTVHNQTFRMVITPHLGGTQVRVRLTNRFGLAPVTFDTVSVGDQVSGATAANIAPVLFDGQPSITLAAGADALSDPVPFTAASFRPLAVSIHVADAVGPPTKHWNSNATSYYSPAGSGDLTGQPDPAGFTSTTNAWFYVNALDVLAPAETRAVVAFGDSITDGFVGATAAAVPADRAVADTNGRYPDVLQRRLDDARIPISVVNAGIGSNRLLTSGEPLLLGPSGLSRFARDALDQAGVSGILVQEGINDLGLPPHADTASMIAGYEQLITTAHRHGKKIWIGTLLPASDAVVNGVMLAPRSETDRQQINTWIRSQTLADGIVDFDAALRDPADPAVLQDVYASPDRLHPNPAGYRAMAETIQLSMLADSRSPAC</sequence>
<keyword evidence="3" id="KW-1185">Reference proteome</keyword>
<evidence type="ECO:0000313" key="2">
    <source>
        <dbReference type="EMBL" id="GGN97916.1"/>
    </source>
</evidence>
<evidence type="ECO:0000313" key="3">
    <source>
        <dbReference type="Proteomes" id="UP000658127"/>
    </source>
</evidence>
<dbReference type="Proteomes" id="UP000658127">
    <property type="component" value="Unassembled WGS sequence"/>
</dbReference>
<keyword evidence="2" id="KW-0378">Hydrolase</keyword>
<dbReference type="InterPro" id="IPR013830">
    <property type="entry name" value="SGNH_hydro"/>
</dbReference>
<evidence type="ECO:0000259" key="1">
    <source>
        <dbReference type="Pfam" id="PF13472"/>
    </source>
</evidence>
<gene>
    <name evidence="2" type="ORF">GCM10011610_64430</name>
</gene>
<name>A0ABQ2KZI2_9NOCA</name>
<proteinExistence type="predicted"/>
<accession>A0ABQ2KZI2</accession>
<dbReference type="InterPro" id="IPR053140">
    <property type="entry name" value="GDSL_Rv0518-like"/>
</dbReference>
<protein>
    <submittedName>
        <fullName evidence="2">SGNH hydrolase</fullName>
    </submittedName>
</protein>
<organism evidence="2 3">
    <name type="scientific">Nocardia rhizosphaerihabitans</name>
    <dbReference type="NCBI Taxonomy" id="1691570"/>
    <lineage>
        <taxon>Bacteria</taxon>
        <taxon>Bacillati</taxon>
        <taxon>Actinomycetota</taxon>
        <taxon>Actinomycetes</taxon>
        <taxon>Mycobacteriales</taxon>
        <taxon>Nocardiaceae</taxon>
        <taxon>Nocardia</taxon>
    </lineage>
</organism>
<dbReference type="PANTHER" id="PTHR43784">
    <property type="entry name" value="GDSL-LIKE LIPASE/ACYLHYDROLASE, PUTATIVE (AFU_ORTHOLOGUE AFUA_2G00820)-RELATED"/>
    <property type="match status" value="1"/>
</dbReference>
<dbReference type="InterPro" id="IPR036514">
    <property type="entry name" value="SGNH_hydro_sf"/>
</dbReference>
<feature type="domain" description="SGNH hydrolase-type esterase" evidence="1">
    <location>
        <begin position="196"/>
        <end position="398"/>
    </location>
</feature>
<comment type="caution">
    <text evidence="2">The sequence shown here is derived from an EMBL/GenBank/DDBJ whole genome shotgun (WGS) entry which is preliminary data.</text>
</comment>
<dbReference type="PANTHER" id="PTHR43784:SF2">
    <property type="entry name" value="GDSL-LIKE LIPASE_ACYLHYDROLASE, PUTATIVE (AFU_ORTHOLOGUE AFUA_2G00820)-RELATED"/>
    <property type="match status" value="1"/>
</dbReference>
<dbReference type="SUPFAM" id="SSF52266">
    <property type="entry name" value="SGNH hydrolase"/>
    <property type="match status" value="1"/>
</dbReference>
<dbReference type="Gene3D" id="3.40.50.1110">
    <property type="entry name" value="SGNH hydrolase"/>
    <property type="match status" value="1"/>
</dbReference>
<reference evidence="3" key="1">
    <citation type="journal article" date="2019" name="Int. J. Syst. Evol. Microbiol.">
        <title>The Global Catalogue of Microorganisms (GCM) 10K type strain sequencing project: providing services to taxonomists for standard genome sequencing and annotation.</title>
        <authorList>
            <consortium name="The Broad Institute Genomics Platform"/>
            <consortium name="The Broad Institute Genome Sequencing Center for Infectious Disease"/>
            <person name="Wu L."/>
            <person name="Ma J."/>
        </authorList>
    </citation>
    <scope>NUCLEOTIDE SEQUENCE [LARGE SCALE GENOMIC DNA]</scope>
    <source>
        <strain evidence="3">CGMCC 4.7329</strain>
    </source>
</reference>